<evidence type="ECO:0000256" key="6">
    <source>
        <dbReference type="ARBA" id="ARBA00022642"/>
    </source>
</evidence>
<dbReference type="InterPro" id="IPR022412">
    <property type="entry name" value="Quinolinate_PRibosylTrfase_N"/>
</dbReference>
<protein>
    <recommendedName>
        <fullName evidence="11">Probable nicotinate-nucleotide pyrophosphorylase [carboxylating]</fullName>
        <ecNumber evidence="5">2.4.2.19</ecNumber>
    </recommendedName>
    <alternativeName>
        <fullName evidence="9">Quinolinate phosphoribosyltransferase [decarboxylating]</fullName>
    </alternativeName>
</protein>
<dbReference type="Pfam" id="PF01729">
    <property type="entry name" value="QRPTase_C"/>
    <property type="match status" value="1"/>
</dbReference>
<dbReference type="UniPathway" id="UPA00253">
    <property type="reaction ID" value="UER00331"/>
</dbReference>
<feature type="binding site" evidence="13">
    <location>
        <position position="227"/>
    </location>
    <ligand>
        <name>substrate</name>
    </ligand>
</feature>
<sequence>MSQFLVDESIACCKLVALALAEDLGPTGDRTSDALIPADQLAKAAFVARTPGVLAGLPAVELVIAAVNGALRLEPHVTDGSQLARGTRIATLSGPLRDILKAERTALNFLQRLSGVATLTRTYVDAVAGLPAAVLDTRKTTPGWRILEKYAVRMGGGTNHRIGLYDGILIKDNHIAGLGDPPTAVRRAVELARAYPGNEGIPVEIEVDTLDQLEQALVARPEIVLLDNMPPEMLCAAVARRNAVAPEVRLEASGGVNLTTVRGIAETGVDCISVGALTHSAPALDIALDFDTLRVS</sequence>
<dbReference type="PANTHER" id="PTHR32179:SF3">
    <property type="entry name" value="NICOTINATE-NUCLEOTIDE PYROPHOSPHORYLASE [CARBOXYLATING]"/>
    <property type="match status" value="1"/>
</dbReference>
<dbReference type="SUPFAM" id="SSF54675">
    <property type="entry name" value="Nicotinate/Quinolinate PRTase N-terminal domain-like"/>
    <property type="match status" value="1"/>
</dbReference>
<feature type="binding site" evidence="13">
    <location>
        <begin position="253"/>
        <end position="255"/>
    </location>
    <ligand>
        <name>substrate</name>
    </ligand>
</feature>
<evidence type="ECO:0000256" key="3">
    <source>
        <dbReference type="ARBA" id="ARBA00009400"/>
    </source>
</evidence>
<keyword evidence="6" id="KW-0662">Pyridine nucleotide biosynthesis</keyword>
<dbReference type="EC" id="2.4.2.19" evidence="5"/>
<evidence type="ECO:0000256" key="11">
    <source>
        <dbReference type="ARBA" id="ARBA00069173"/>
    </source>
</evidence>
<feature type="binding site" evidence="13">
    <location>
        <position position="161"/>
    </location>
    <ligand>
        <name>substrate</name>
    </ligand>
</feature>
<accession>A0A225DPQ0</accession>
<reference evidence="17" key="1">
    <citation type="submission" date="2017-06" db="EMBL/GenBank/DDBJ databases">
        <title>Genome analysis of Fimbriiglobus ruber SP5, the first member of the order Planctomycetales with confirmed chitinolytic capability.</title>
        <authorList>
            <person name="Ravin N.V."/>
            <person name="Rakitin A.L."/>
            <person name="Ivanova A.A."/>
            <person name="Beletsky A.V."/>
            <person name="Kulichevskaya I.S."/>
            <person name="Mardanov A.V."/>
            <person name="Dedysh S.N."/>
        </authorList>
    </citation>
    <scope>NUCLEOTIDE SEQUENCE [LARGE SCALE GENOMIC DNA]</scope>
    <source>
        <strain evidence="17">SP5</strain>
    </source>
</reference>
<dbReference type="InterPro" id="IPR004393">
    <property type="entry name" value="NadC"/>
</dbReference>
<proteinExistence type="inferred from homology"/>
<evidence type="ECO:0000259" key="15">
    <source>
        <dbReference type="Pfam" id="PF02749"/>
    </source>
</evidence>
<keyword evidence="17" id="KW-1185">Reference proteome</keyword>
<feature type="binding site" evidence="13">
    <location>
        <position position="206"/>
    </location>
    <ligand>
        <name>substrate</name>
    </ligand>
</feature>
<evidence type="ECO:0000313" key="17">
    <source>
        <dbReference type="Proteomes" id="UP000214646"/>
    </source>
</evidence>
<name>A0A225DPQ0_9BACT</name>
<organism evidence="16 17">
    <name type="scientific">Fimbriiglobus ruber</name>
    <dbReference type="NCBI Taxonomy" id="1908690"/>
    <lineage>
        <taxon>Bacteria</taxon>
        <taxon>Pseudomonadati</taxon>
        <taxon>Planctomycetota</taxon>
        <taxon>Planctomycetia</taxon>
        <taxon>Gemmatales</taxon>
        <taxon>Gemmataceae</taxon>
        <taxon>Fimbriiglobus</taxon>
    </lineage>
</organism>
<evidence type="ECO:0000256" key="1">
    <source>
        <dbReference type="ARBA" id="ARBA00003237"/>
    </source>
</evidence>
<feature type="binding site" evidence="13">
    <location>
        <position position="104"/>
    </location>
    <ligand>
        <name>substrate</name>
    </ligand>
</feature>
<feature type="domain" description="Quinolinate phosphoribosyl transferase C-terminal" evidence="14">
    <location>
        <begin position="116"/>
        <end position="289"/>
    </location>
</feature>
<dbReference type="EMBL" id="NIDE01000004">
    <property type="protein sequence ID" value="OWK43281.1"/>
    <property type="molecule type" value="Genomic_DNA"/>
</dbReference>
<evidence type="ECO:0000256" key="5">
    <source>
        <dbReference type="ARBA" id="ARBA00011944"/>
    </source>
</evidence>
<dbReference type="InterPro" id="IPR037128">
    <property type="entry name" value="Quinolinate_PRibosylTase_N_sf"/>
</dbReference>
<feature type="binding site" evidence="13">
    <location>
        <begin position="137"/>
        <end position="139"/>
    </location>
    <ligand>
        <name>substrate</name>
    </ligand>
</feature>
<dbReference type="CDD" id="cd01572">
    <property type="entry name" value="QPRTase"/>
    <property type="match status" value="1"/>
</dbReference>
<dbReference type="GO" id="GO:0005737">
    <property type="term" value="C:cytoplasm"/>
    <property type="evidence" value="ECO:0007669"/>
    <property type="project" value="TreeGrafter"/>
</dbReference>
<gene>
    <name evidence="16" type="ORF">FRUB_02880</name>
</gene>
<dbReference type="GO" id="GO:0034213">
    <property type="term" value="P:quinolinate catabolic process"/>
    <property type="evidence" value="ECO:0007669"/>
    <property type="project" value="TreeGrafter"/>
</dbReference>
<dbReference type="GO" id="GO:0004514">
    <property type="term" value="F:nicotinate-nucleotide diphosphorylase (carboxylating) activity"/>
    <property type="evidence" value="ECO:0007669"/>
    <property type="project" value="UniProtKB-EC"/>
</dbReference>
<dbReference type="SUPFAM" id="SSF51690">
    <property type="entry name" value="Nicotinate/Quinolinate PRTase C-terminal domain-like"/>
    <property type="match status" value="1"/>
</dbReference>
<dbReference type="Pfam" id="PF02749">
    <property type="entry name" value="QRPTase_N"/>
    <property type="match status" value="1"/>
</dbReference>
<dbReference type="InterPro" id="IPR036068">
    <property type="entry name" value="Nicotinate_pribotase-like_C"/>
</dbReference>
<dbReference type="OrthoDB" id="9782546at2"/>
<evidence type="ECO:0000313" key="16">
    <source>
        <dbReference type="EMBL" id="OWK43281.1"/>
    </source>
</evidence>
<evidence type="ECO:0000259" key="14">
    <source>
        <dbReference type="Pfam" id="PF01729"/>
    </source>
</evidence>
<comment type="subunit">
    <text evidence="4">Hexamer formed by 3 homodimers.</text>
</comment>
<dbReference type="InterPro" id="IPR002638">
    <property type="entry name" value="Quinolinate_PRibosylTrfase_C"/>
</dbReference>
<dbReference type="FunFam" id="3.90.1170.20:FF:000001">
    <property type="entry name" value="Nicotinate-nucleotide diphosphorylase (Carboxylating)"/>
    <property type="match status" value="1"/>
</dbReference>
<dbReference type="InterPro" id="IPR027277">
    <property type="entry name" value="NadC/ModD"/>
</dbReference>
<keyword evidence="7 12" id="KW-0328">Glycosyltransferase</keyword>
<evidence type="ECO:0000256" key="8">
    <source>
        <dbReference type="ARBA" id="ARBA00022679"/>
    </source>
</evidence>
<evidence type="ECO:0000256" key="7">
    <source>
        <dbReference type="ARBA" id="ARBA00022676"/>
    </source>
</evidence>
<keyword evidence="8 12" id="KW-0808">Transferase</keyword>
<dbReference type="FunFam" id="3.20.20.70:FF:000030">
    <property type="entry name" value="Nicotinate-nucleotide pyrophosphorylase, carboxylating"/>
    <property type="match status" value="1"/>
</dbReference>
<dbReference type="Proteomes" id="UP000214646">
    <property type="component" value="Unassembled WGS sequence"/>
</dbReference>
<feature type="binding site" evidence="13">
    <location>
        <begin position="274"/>
        <end position="276"/>
    </location>
    <ligand>
        <name>substrate</name>
    </ligand>
</feature>
<feature type="binding site" evidence="13">
    <location>
        <position position="171"/>
    </location>
    <ligand>
        <name>substrate</name>
    </ligand>
</feature>
<evidence type="ECO:0000256" key="9">
    <source>
        <dbReference type="ARBA" id="ARBA00033102"/>
    </source>
</evidence>
<comment type="catalytic activity">
    <reaction evidence="10">
        <text>nicotinate beta-D-ribonucleotide + CO2 + diphosphate = quinolinate + 5-phospho-alpha-D-ribose 1-diphosphate + 2 H(+)</text>
        <dbReference type="Rhea" id="RHEA:12733"/>
        <dbReference type="ChEBI" id="CHEBI:15378"/>
        <dbReference type="ChEBI" id="CHEBI:16526"/>
        <dbReference type="ChEBI" id="CHEBI:29959"/>
        <dbReference type="ChEBI" id="CHEBI:33019"/>
        <dbReference type="ChEBI" id="CHEBI:57502"/>
        <dbReference type="ChEBI" id="CHEBI:58017"/>
        <dbReference type="EC" id="2.4.2.19"/>
    </reaction>
</comment>
<evidence type="ECO:0000256" key="13">
    <source>
        <dbReference type="PIRSR" id="PIRSR006250-1"/>
    </source>
</evidence>
<dbReference type="RefSeq" id="WP_088254151.1">
    <property type="nucleotide sequence ID" value="NZ_NIDE01000004.1"/>
</dbReference>
<dbReference type="PIRSF" id="PIRSF006250">
    <property type="entry name" value="NadC_ModD"/>
    <property type="match status" value="1"/>
</dbReference>
<comment type="similarity">
    <text evidence="3 12">Belongs to the NadC/ModD family.</text>
</comment>
<dbReference type="InterPro" id="IPR013785">
    <property type="entry name" value="Aldolase_TIM"/>
</dbReference>
<dbReference type="Gene3D" id="3.90.1170.20">
    <property type="entry name" value="Quinolinate phosphoribosyl transferase, N-terminal domain"/>
    <property type="match status" value="1"/>
</dbReference>
<feature type="domain" description="Quinolinate phosphoribosyl transferase N-terminal" evidence="15">
    <location>
        <begin position="29"/>
        <end position="114"/>
    </location>
</feature>
<dbReference type="NCBIfam" id="TIGR00078">
    <property type="entry name" value="nadC"/>
    <property type="match status" value="1"/>
</dbReference>
<dbReference type="AlphaFoldDB" id="A0A225DPQ0"/>
<evidence type="ECO:0000256" key="4">
    <source>
        <dbReference type="ARBA" id="ARBA00011218"/>
    </source>
</evidence>
<dbReference type="GO" id="GO:0009435">
    <property type="term" value="P:NAD+ biosynthetic process"/>
    <property type="evidence" value="ECO:0007669"/>
    <property type="project" value="UniProtKB-UniPathway"/>
</dbReference>
<dbReference type="Gene3D" id="3.20.20.70">
    <property type="entry name" value="Aldolase class I"/>
    <property type="match status" value="1"/>
</dbReference>
<comment type="caution">
    <text evidence="16">The sequence shown here is derived from an EMBL/GenBank/DDBJ whole genome shotgun (WGS) entry which is preliminary data.</text>
</comment>
<evidence type="ECO:0000256" key="12">
    <source>
        <dbReference type="PIRNR" id="PIRNR006250"/>
    </source>
</evidence>
<dbReference type="PANTHER" id="PTHR32179">
    <property type="entry name" value="NICOTINATE-NUCLEOTIDE PYROPHOSPHORYLASE [CARBOXYLATING]"/>
    <property type="match status" value="1"/>
</dbReference>
<evidence type="ECO:0000256" key="10">
    <source>
        <dbReference type="ARBA" id="ARBA00047445"/>
    </source>
</evidence>
<comment type="pathway">
    <text evidence="2">Cofactor biosynthesis; NAD(+) biosynthesis; nicotinate D-ribonucleotide from quinolinate: step 1/1.</text>
</comment>
<evidence type="ECO:0000256" key="2">
    <source>
        <dbReference type="ARBA" id="ARBA00004893"/>
    </source>
</evidence>
<comment type="function">
    <text evidence="1">Involved in the catabolism of quinolinic acid (QA).</text>
</comment>